<dbReference type="Proteomes" id="UP000714380">
    <property type="component" value="Unassembled WGS sequence"/>
</dbReference>
<dbReference type="CDD" id="cd24050">
    <property type="entry name" value="ASKHA_NBD_ANMK"/>
    <property type="match status" value="1"/>
</dbReference>
<dbReference type="InterPro" id="IPR005338">
    <property type="entry name" value="Anhydro_N_Ac-Mur_kinase"/>
</dbReference>
<name>A0ABS7ZP60_9GAMM</name>
<dbReference type="InterPro" id="IPR043129">
    <property type="entry name" value="ATPase_NBD"/>
</dbReference>
<keyword evidence="1" id="KW-0547">Nucleotide-binding</keyword>
<keyword evidence="1 2" id="KW-0418">Kinase</keyword>
<sequence length="360" mass="38629">MSLFIGLMSGTSADGMDAALVDFSDGVRLIDAINLPYSDVFRQQLRDLAIVTSARVRDLALLDRHIAEQSVAAINELLQRNALSCEDVTAVGSHGHTLRHKSQPDGFSWQVGDPSWIAEHTGITCIADFRRRDIAAGGQGAPLVPAFHQHCLTSDGQRMVLNIGGIANLTVLPFGSQPLIGFDTGPGNALMDEWCQQELGCPCDMGGQLAAHGEVVEDLLPEWLAHPFFDIAPPRSTGRELFNLQLLGDLSQHSPEDVLATLAEFSARSISQAITSYGYLTGELLICGGGLHNAHLLKRLQALLPALDIKSSARAGIDPDWLEAMAFAWLAWRTSQHLSGNAPAVTGAQGERILGGIYPA</sequence>
<dbReference type="Pfam" id="PF03702">
    <property type="entry name" value="AnmK"/>
    <property type="match status" value="1"/>
</dbReference>
<keyword evidence="1" id="KW-0119">Carbohydrate metabolism</keyword>
<dbReference type="NCBIfam" id="NF007139">
    <property type="entry name" value="PRK09585.1-3"/>
    <property type="match status" value="1"/>
</dbReference>
<proteinExistence type="inferred from homology"/>
<evidence type="ECO:0000313" key="3">
    <source>
        <dbReference type="Proteomes" id="UP000714380"/>
    </source>
</evidence>
<comment type="function">
    <text evidence="1">Catalyzes the specific phosphorylation of 1,6-anhydro-N-acetylmuramic acid (anhMurNAc) with the simultaneous cleavage of the 1,6-anhydro ring, generating MurNAc-6-P. Is required for the utilization of anhMurNAc either imported from the medium or derived from its own cell wall murein, and thus plays a role in cell wall recycling.</text>
</comment>
<dbReference type="HAMAP" id="MF_01270">
    <property type="entry name" value="AnhMurNAc_kinase"/>
    <property type="match status" value="1"/>
</dbReference>
<dbReference type="GO" id="GO:0016301">
    <property type="term" value="F:kinase activity"/>
    <property type="evidence" value="ECO:0007669"/>
    <property type="project" value="UniProtKB-KW"/>
</dbReference>
<dbReference type="EMBL" id="JAEDAH010000041">
    <property type="protein sequence ID" value="MCA6063478.1"/>
    <property type="molecule type" value="Genomic_DNA"/>
</dbReference>
<protein>
    <recommendedName>
        <fullName evidence="1">Anhydro-N-acetylmuramic acid kinase</fullName>
        <ecNumber evidence="1">2.7.1.170</ecNumber>
    </recommendedName>
    <alternativeName>
        <fullName evidence="1">AnhMurNAc kinase</fullName>
    </alternativeName>
</protein>
<evidence type="ECO:0000313" key="2">
    <source>
        <dbReference type="EMBL" id="MCA6063478.1"/>
    </source>
</evidence>
<comment type="pathway">
    <text evidence="1">Amino-sugar metabolism; 1,6-anhydro-N-acetylmuramate degradation.</text>
</comment>
<gene>
    <name evidence="1" type="primary">anmK</name>
    <name evidence="2" type="ORF">I9W95_07645</name>
</gene>
<reference evidence="2 3" key="1">
    <citation type="submission" date="2020-12" db="EMBL/GenBank/DDBJ databases">
        <title>Novel Thalassolituus-related marine hydrocarbonoclastic bacteria mediated algae-derived hydrocarbons mineralization in twilight zone of the northern South China Sea.</title>
        <authorList>
            <person name="Dong C."/>
        </authorList>
    </citation>
    <scope>NUCLEOTIDE SEQUENCE [LARGE SCALE GENOMIC DNA]</scope>
    <source>
        <strain evidence="2 3">IMCC1826</strain>
    </source>
</reference>
<keyword evidence="1 2" id="KW-0808">Transferase</keyword>
<dbReference type="Gene3D" id="3.30.420.40">
    <property type="match status" value="2"/>
</dbReference>
<dbReference type="SUPFAM" id="SSF53067">
    <property type="entry name" value="Actin-like ATPase domain"/>
    <property type="match status" value="1"/>
</dbReference>
<organism evidence="2 3">
    <name type="scientific">Thalassolituus marinus</name>
    <dbReference type="NCBI Taxonomy" id="671053"/>
    <lineage>
        <taxon>Bacteria</taxon>
        <taxon>Pseudomonadati</taxon>
        <taxon>Pseudomonadota</taxon>
        <taxon>Gammaproteobacteria</taxon>
        <taxon>Oceanospirillales</taxon>
        <taxon>Oceanospirillaceae</taxon>
        <taxon>Thalassolituus</taxon>
    </lineage>
</organism>
<dbReference type="RefSeq" id="WP_225673514.1">
    <property type="nucleotide sequence ID" value="NZ_JAEDAH010000041.1"/>
</dbReference>
<dbReference type="PANTHER" id="PTHR30605">
    <property type="entry name" value="ANHYDRO-N-ACETYLMURAMIC ACID KINASE"/>
    <property type="match status" value="1"/>
</dbReference>
<comment type="catalytic activity">
    <reaction evidence="1">
        <text>1,6-anhydro-N-acetyl-beta-muramate + ATP + H2O = N-acetyl-D-muramate 6-phosphate + ADP + H(+)</text>
        <dbReference type="Rhea" id="RHEA:24952"/>
        <dbReference type="ChEBI" id="CHEBI:15377"/>
        <dbReference type="ChEBI" id="CHEBI:15378"/>
        <dbReference type="ChEBI" id="CHEBI:30616"/>
        <dbReference type="ChEBI" id="CHEBI:58690"/>
        <dbReference type="ChEBI" id="CHEBI:58722"/>
        <dbReference type="ChEBI" id="CHEBI:456216"/>
        <dbReference type="EC" id="2.7.1.170"/>
    </reaction>
</comment>
<dbReference type="PANTHER" id="PTHR30605:SF0">
    <property type="entry name" value="ANHYDRO-N-ACETYLMURAMIC ACID KINASE"/>
    <property type="match status" value="1"/>
</dbReference>
<evidence type="ECO:0000256" key="1">
    <source>
        <dbReference type="HAMAP-Rule" id="MF_01270"/>
    </source>
</evidence>
<dbReference type="EC" id="2.7.1.170" evidence="1"/>
<keyword evidence="3" id="KW-1185">Reference proteome</keyword>
<comment type="similarity">
    <text evidence="1">Belongs to the anhydro-N-acetylmuramic acid kinase family.</text>
</comment>
<comment type="caution">
    <text evidence="2">The sequence shown here is derived from an EMBL/GenBank/DDBJ whole genome shotgun (WGS) entry which is preliminary data.</text>
</comment>
<accession>A0ABS7ZP60</accession>
<comment type="pathway">
    <text evidence="1">Cell wall biogenesis; peptidoglycan recycling.</text>
</comment>
<keyword evidence="1" id="KW-0067">ATP-binding</keyword>
<feature type="binding site" evidence="1">
    <location>
        <begin position="10"/>
        <end position="17"/>
    </location>
    <ligand>
        <name>ATP</name>
        <dbReference type="ChEBI" id="CHEBI:30616"/>
    </ligand>
</feature>